<feature type="compositionally biased region" description="Low complexity" evidence="5">
    <location>
        <begin position="948"/>
        <end position="962"/>
    </location>
</feature>
<feature type="region of interest" description="Disordered" evidence="5">
    <location>
        <begin position="645"/>
        <end position="709"/>
    </location>
</feature>
<feature type="region of interest" description="Disordered" evidence="5">
    <location>
        <begin position="1"/>
        <end position="193"/>
    </location>
</feature>
<dbReference type="InterPro" id="IPR005062">
    <property type="entry name" value="SAC3/GANP/THP3_conserved"/>
</dbReference>
<comment type="subcellular location">
    <subcellularLocation>
        <location evidence="1">Nucleus envelope</location>
    </subcellularLocation>
</comment>
<evidence type="ECO:0000256" key="5">
    <source>
        <dbReference type="SAM" id="MobiDB-lite"/>
    </source>
</evidence>
<keyword evidence="3" id="KW-0539">Nucleus</keyword>
<evidence type="ECO:0000256" key="3">
    <source>
        <dbReference type="ARBA" id="ARBA00023242"/>
    </source>
</evidence>
<feature type="compositionally biased region" description="Polar residues" evidence="5">
    <location>
        <begin position="1241"/>
        <end position="1254"/>
    </location>
</feature>
<protein>
    <recommendedName>
        <fullName evidence="6">SAC3/GANP/THP3 conserved domain-containing protein</fullName>
    </recommendedName>
</protein>
<feature type="compositionally biased region" description="Polar residues" evidence="5">
    <location>
        <begin position="40"/>
        <end position="51"/>
    </location>
</feature>
<feature type="region of interest" description="Disordered" evidence="5">
    <location>
        <begin position="1296"/>
        <end position="1342"/>
    </location>
</feature>
<sequence>MSATSRGFLLTGPTGSRRGTAGPSARGRVWRGNTAGGRPPTSTNVNVQTAKTRAAGRGGSRGSRGRRGDFSGGTEHLNGTLNRPPAAPFRGNISNKLGHSHTGISLDGSGAEKRNSESGSRPKGGQENGVKALVFGSQFPNSSGQSSRSSSPFGAIANKDTSSIDRSRDPRRRGGRFSRGGGAISGTPQDYNSRYEQLKLDRAGQRTEAIKTGQMADPNQPMSLISAITPTGTCTEMCPEFERVERIVQKMVDKSEKSTDPESGGTHTVEAKMLKRFRRSAAGYDEQLPSDIRTPKTLLQTMNYLLRYVVEDDETLAITHKFLWDRTRSIRNDLSIQQLTQVQDVTIAVKCLERIARFHIVSLHLLSSPENSEPFDHHQEREQLNNTLLSLLYYYDDNRGLIKFPNEDEFRAYYIVFSIHDQRPDLEARVQKWPRELLRSPRVQVALELFAAAGNTWEYQGTLDAKRPNAIAQGLYARFFRLIQSNSVPYLLACIAEIYFNQVRQTAIRSIWKAYCRHPLSQQPKNQEWTVDELTRVLAFDDSDQTIEFCEEQGLQLATNADGQLYLNWGQFSLDSVAFQPSSQQTFSYEYVESKRCGRTLVALILGMNVLQAARHAMIDESLLQSDSAFQQDTKQDVEGEGLFVSDDEGENKTRDATNGLFDKSVGVPKPTFSFPSVEDRTSTTASLPSHVPATQPISFPKKGQLSPAAPAFTPQVQSVIFPASPLFGSPQPQNCETSAATQPPTTFGGFGQPSQIPFPPSHSASQPFPSTFSSAFGANLGSSLGSNFGSVFGAQTDNQQSLPGSPAPTDSPFKPATPTITFGQSNSYQPGTSILSQEFPQTPVTTCTAQTEPKETMTTPEQPSETADSRKPREALFRPFSSAQSGKQPSVFDQRSPTSPFTSSGVLGQASKNVTDNQVKRVGGMSSTFSTTPTAPPFKQSQLATKPTPTSNVFSSTFSTSAESPAFTTLAPKFEFPSSTDQPKESNEDVETRKAAEREAAKQEAAERKRKAEEMEAARIESEKREAARREIERERDRKRAAAEEAARLERLEKARREEEILRARRQEEDRIRAAEREATLRQMARQQEEELRAAKLEITRREAAEREAARQEAARRELIEQDIAKRKADFVEEEDENAKEQYRASRRISEGILTVEELLSLDRPSTNPKSPQPPQPRPTPPASRSMTESAINEDELLFCAARMAANTLANGKQLWHDVPELRNSMPMSMSMSMSSMSPASTPRFSQSTLWPESSMASNGPHVLVNGYDVALAPTTPLGLGRTLSRTEQRIRQTGARGFASLPIASSSSAGVGSSASSGRLMNGKAQRRKYKRQKREGRLE</sequence>
<dbReference type="GO" id="GO:0070390">
    <property type="term" value="C:transcription export complex 2"/>
    <property type="evidence" value="ECO:0007669"/>
    <property type="project" value="TreeGrafter"/>
</dbReference>
<evidence type="ECO:0000256" key="2">
    <source>
        <dbReference type="ARBA" id="ARBA00022553"/>
    </source>
</evidence>
<feature type="region of interest" description="Disordered" evidence="5">
    <location>
        <begin position="1164"/>
        <end position="1189"/>
    </location>
</feature>
<keyword evidence="8" id="KW-1185">Reference proteome</keyword>
<dbReference type="PANTHER" id="PTHR12436">
    <property type="entry name" value="80 KDA MCM3-ASSOCIATED PROTEIN"/>
    <property type="match status" value="1"/>
</dbReference>
<comment type="similarity">
    <text evidence="4">Belongs to the SAC3 family.</text>
</comment>
<dbReference type="FunFam" id="1.25.40.990:FF:000008">
    <property type="entry name" value="Nuclear mRNA export protein SAC3"/>
    <property type="match status" value="1"/>
</dbReference>
<dbReference type="STRING" id="1447872.A0A1J9Q2J2"/>
<reference evidence="7 8" key="1">
    <citation type="submission" date="2015-07" db="EMBL/GenBank/DDBJ databases">
        <title>Emmonsia species relationships and genome sequence.</title>
        <authorList>
            <consortium name="The Broad Institute Genomics Platform"/>
            <person name="Cuomo C.A."/>
            <person name="Munoz J.F."/>
            <person name="Imamovic A."/>
            <person name="Priest M.E."/>
            <person name="Young S."/>
            <person name="Clay O.K."/>
            <person name="McEwen J.G."/>
        </authorList>
    </citation>
    <scope>NUCLEOTIDE SEQUENCE [LARGE SCALE GENOMIC DNA]</scope>
    <source>
        <strain evidence="7 8">UAMH 9510</strain>
    </source>
</reference>
<accession>A0A1J9Q2J2</accession>
<feature type="compositionally biased region" description="Basic residues" evidence="5">
    <location>
        <begin position="1327"/>
        <end position="1342"/>
    </location>
</feature>
<feature type="compositionally biased region" description="Basic and acidic residues" evidence="5">
    <location>
        <begin position="983"/>
        <end position="1047"/>
    </location>
</feature>
<evidence type="ECO:0000256" key="4">
    <source>
        <dbReference type="ARBA" id="ARBA00038443"/>
    </source>
</evidence>
<organism evidence="7 8">
    <name type="scientific">Emergomyces pasteurianus Ep9510</name>
    <dbReference type="NCBI Taxonomy" id="1447872"/>
    <lineage>
        <taxon>Eukaryota</taxon>
        <taxon>Fungi</taxon>
        <taxon>Dikarya</taxon>
        <taxon>Ascomycota</taxon>
        <taxon>Pezizomycotina</taxon>
        <taxon>Eurotiomycetes</taxon>
        <taxon>Eurotiomycetidae</taxon>
        <taxon>Onygenales</taxon>
        <taxon>Ajellomycetaceae</taxon>
        <taxon>Emergomyces</taxon>
    </lineage>
</organism>
<dbReference type="InterPro" id="IPR045107">
    <property type="entry name" value="SAC3/GANP/THP3"/>
</dbReference>
<evidence type="ECO:0000259" key="6">
    <source>
        <dbReference type="Pfam" id="PF03399"/>
    </source>
</evidence>
<keyword evidence="2" id="KW-0597">Phosphoprotein</keyword>
<feature type="compositionally biased region" description="Pro residues" evidence="5">
    <location>
        <begin position="1172"/>
        <end position="1183"/>
    </location>
</feature>
<dbReference type="VEuPathDB" id="FungiDB:AJ78_05236"/>
<dbReference type="OrthoDB" id="264795at2759"/>
<gene>
    <name evidence="7" type="ORF">AJ78_05236</name>
</gene>
<evidence type="ECO:0000313" key="8">
    <source>
        <dbReference type="Proteomes" id="UP000182235"/>
    </source>
</evidence>
<feature type="compositionally biased region" description="Low complexity" evidence="5">
    <location>
        <begin position="135"/>
        <end position="154"/>
    </location>
</feature>
<feature type="compositionally biased region" description="Polar residues" evidence="5">
    <location>
        <begin position="794"/>
        <end position="804"/>
    </location>
</feature>
<feature type="compositionally biased region" description="Polar residues" evidence="5">
    <location>
        <begin position="731"/>
        <end position="746"/>
    </location>
</feature>
<feature type="region of interest" description="Disordered" evidence="5">
    <location>
        <begin position="724"/>
        <end position="770"/>
    </location>
</feature>
<dbReference type="Pfam" id="PF03399">
    <property type="entry name" value="SAC3_GANP"/>
    <property type="match status" value="1"/>
</dbReference>
<feature type="domain" description="SAC3/GANP/THP3 conserved" evidence="6">
    <location>
        <begin position="237"/>
        <end position="557"/>
    </location>
</feature>
<name>A0A1J9Q2J2_9EURO</name>
<feature type="compositionally biased region" description="Basic and acidic residues" evidence="5">
    <location>
        <begin position="868"/>
        <end position="877"/>
    </location>
</feature>
<feature type="compositionally biased region" description="Polar residues" evidence="5">
    <location>
        <begin position="882"/>
        <end position="918"/>
    </location>
</feature>
<feature type="region of interest" description="Disordered" evidence="5">
    <location>
        <begin position="792"/>
        <end position="1047"/>
    </location>
</feature>
<dbReference type="GO" id="GO:0005737">
    <property type="term" value="C:cytoplasm"/>
    <property type="evidence" value="ECO:0007669"/>
    <property type="project" value="TreeGrafter"/>
</dbReference>
<dbReference type="PANTHER" id="PTHR12436:SF3">
    <property type="entry name" value="GERMINAL-CENTER ASSOCIATED NUCLEAR PROTEIN"/>
    <property type="match status" value="1"/>
</dbReference>
<dbReference type="GO" id="GO:0005635">
    <property type="term" value="C:nuclear envelope"/>
    <property type="evidence" value="ECO:0007669"/>
    <property type="project" value="UniProtKB-SubCell"/>
</dbReference>
<evidence type="ECO:0000256" key="1">
    <source>
        <dbReference type="ARBA" id="ARBA00004259"/>
    </source>
</evidence>
<comment type="caution">
    <text evidence="7">The sequence shown here is derived from an EMBL/GenBank/DDBJ whole genome shotgun (WGS) entry which is preliminary data.</text>
</comment>
<feature type="region of interest" description="Disordered" evidence="5">
    <location>
        <begin position="1232"/>
        <end position="1254"/>
    </location>
</feature>
<dbReference type="Gene3D" id="1.25.40.990">
    <property type="match status" value="1"/>
</dbReference>
<dbReference type="EMBL" id="LGRN01000221">
    <property type="protein sequence ID" value="OJD14411.1"/>
    <property type="molecule type" value="Genomic_DNA"/>
</dbReference>
<proteinExistence type="inferred from homology"/>
<feature type="compositionally biased region" description="Polar residues" evidence="5">
    <location>
        <begin position="819"/>
        <end position="867"/>
    </location>
</feature>
<dbReference type="GO" id="GO:0006406">
    <property type="term" value="P:mRNA export from nucleus"/>
    <property type="evidence" value="ECO:0007669"/>
    <property type="project" value="TreeGrafter"/>
</dbReference>
<evidence type="ECO:0000313" key="7">
    <source>
        <dbReference type="EMBL" id="OJD14411.1"/>
    </source>
</evidence>
<dbReference type="Proteomes" id="UP000182235">
    <property type="component" value="Unassembled WGS sequence"/>
</dbReference>
<feature type="compositionally biased region" description="Low complexity" evidence="5">
    <location>
        <begin position="1306"/>
        <end position="1320"/>
    </location>
</feature>